<evidence type="ECO:0000256" key="1">
    <source>
        <dbReference type="ARBA" id="ARBA00023002"/>
    </source>
</evidence>
<organism evidence="3 4">
    <name type="scientific">Kutzneria viridogrisea</name>
    <dbReference type="NCBI Taxonomy" id="47990"/>
    <lineage>
        <taxon>Bacteria</taxon>
        <taxon>Bacillati</taxon>
        <taxon>Actinomycetota</taxon>
        <taxon>Actinomycetes</taxon>
        <taxon>Pseudonocardiales</taxon>
        <taxon>Pseudonocardiaceae</taxon>
        <taxon>Kutzneria</taxon>
    </lineage>
</organism>
<comment type="caution">
    <text evidence="3">The sequence shown here is derived from an EMBL/GenBank/DDBJ whole genome shotgun (WGS) entry which is preliminary data.</text>
</comment>
<dbReference type="InterPro" id="IPR050564">
    <property type="entry name" value="F420-G6PD/mer"/>
</dbReference>
<dbReference type="Pfam" id="PF00296">
    <property type="entry name" value="Bac_luciferase"/>
    <property type="match status" value="1"/>
</dbReference>
<keyword evidence="1" id="KW-0560">Oxidoreductase</keyword>
<evidence type="ECO:0000313" key="4">
    <source>
        <dbReference type="Proteomes" id="UP000517916"/>
    </source>
</evidence>
<dbReference type="InterPro" id="IPR011251">
    <property type="entry name" value="Luciferase-like_dom"/>
</dbReference>
<evidence type="ECO:0000259" key="2">
    <source>
        <dbReference type="Pfam" id="PF00296"/>
    </source>
</evidence>
<dbReference type="EMBL" id="JACJID010000003">
    <property type="protein sequence ID" value="MBA8927632.1"/>
    <property type="molecule type" value="Genomic_DNA"/>
</dbReference>
<sequence length="355" mass="37607">MRVSVQLSAEAGPWPELVDYVLEAERLGVEVCWVAEAWGCDAVGPLGYLAARTERILLGSAVLQLGTRTPAMVAMSALTLARMSGDRFLLGLGASGPQVIEGLHGVPFAHPLGRMRETVRIVRALAAGEKAAFQGKHFQLPLPGGEGKPMRLAQPANPRIPVYLAALSPKMLELTGEIADGWLGTSFVPEAADTYLDALSAGAARAGRTLADLDISQGAEVAFGDNVEQMLLPRKQKLAFSLGGMGSATTNFYNSAYARQGFAEVAEQVQRLWVAGRREEATALVPDEMVLATTLIGTEQMVRERLAVWRAAGVDTVRLYPAGDTLDQRLSTLARAIELLQDPPTGGSSAGGSSG</sequence>
<feature type="domain" description="Luciferase-like" evidence="2">
    <location>
        <begin position="3"/>
        <end position="316"/>
    </location>
</feature>
<dbReference type="SUPFAM" id="SSF51679">
    <property type="entry name" value="Bacterial luciferase-like"/>
    <property type="match status" value="1"/>
</dbReference>
<dbReference type="PANTHER" id="PTHR43244">
    <property type="match status" value="1"/>
</dbReference>
<dbReference type="RefSeq" id="WP_025355219.1">
    <property type="nucleotide sequence ID" value="NZ_BAAABQ010000056.1"/>
</dbReference>
<protein>
    <submittedName>
        <fullName evidence="3">F420-dependent oxidoreductase-like protein</fullName>
    </submittedName>
</protein>
<accession>A0ABR6BL59</accession>
<dbReference type="CDD" id="cd01097">
    <property type="entry name" value="Tetrahydromethanopterin_reductase"/>
    <property type="match status" value="1"/>
</dbReference>
<dbReference type="Gene3D" id="3.20.20.30">
    <property type="entry name" value="Luciferase-like domain"/>
    <property type="match status" value="1"/>
</dbReference>
<dbReference type="NCBIfam" id="TIGR03559">
    <property type="entry name" value="F420_Rv3520c"/>
    <property type="match status" value="1"/>
</dbReference>
<dbReference type="PANTHER" id="PTHR43244:SF1">
    <property type="entry name" value="5,10-METHYLENETETRAHYDROMETHANOPTERIN REDUCTASE"/>
    <property type="match status" value="1"/>
</dbReference>
<evidence type="ECO:0000313" key="3">
    <source>
        <dbReference type="EMBL" id="MBA8927632.1"/>
    </source>
</evidence>
<name>A0ABR6BL59_9PSEU</name>
<proteinExistence type="predicted"/>
<reference evidence="3 4" key="1">
    <citation type="submission" date="2020-08" db="EMBL/GenBank/DDBJ databases">
        <title>Genomic Encyclopedia of Archaeal and Bacterial Type Strains, Phase II (KMG-II): from individual species to whole genera.</title>
        <authorList>
            <person name="Goeker M."/>
        </authorList>
    </citation>
    <scope>NUCLEOTIDE SEQUENCE [LARGE SCALE GENOMIC DNA]</scope>
    <source>
        <strain evidence="3 4">DSM 43850</strain>
    </source>
</reference>
<gene>
    <name evidence="3" type="ORF">BC739_004838</name>
</gene>
<dbReference type="Proteomes" id="UP000517916">
    <property type="component" value="Unassembled WGS sequence"/>
</dbReference>
<keyword evidence="4" id="KW-1185">Reference proteome</keyword>
<dbReference type="InterPro" id="IPR036661">
    <property type="entry name" value="Luciferase-like_sf"/>
</dbReference>
<dbReference type="InterPro" id="IPR019951">
    <property type="entry name" value="F420_OxRdatse_Rv3520c_pred"/>
</dbReference>